<keyword evidence="4 6" id="KW-0255">Endonuclease</keyword>
<dbReference type="PANTHER" id="PTHR28511:SF1">
    <property type="entry name" value="ENDONUCLEASE V"/>
    <property type="match status" value="1"/>
</dbReference>
<keyword evidence="6" id="KW-0227">DNA damage</keyword>
<evidence type="ECO:0000256" key="5">
    <source>
        <dbReference type="ARBA" id="ARBA00022801"/>
    </source>
</evidence>
<evidence type="ECO:0000256" key="2">
    <source>
        <dbReference type="ARBA" id="ARBA00022490"/>
    </source>
</evidence>
<comment type="subcellular location">
    <subcellularLocation>
        <location evidence="1 6">Cytoplasm</location>
    </subcellularLocation>
</comment>
<dbReference type="Pfam" id="PF04493">
    <property type="entry name" value="Endonuclease_5"/>
    <property type="match status" value="1"/>
</dbReference>
<evidence type="ECO:0000256" key="7">
    <source>
        <dbReference type="SAM" id="MobiDB-lite"/>
    </source>
</evidence>
<dbReference type="GO" id="GO:0005737">
    <property type="term" value="C:cytoplasm"/>
    <property type="evidence" value="ECO:0007669"/>
    <property type="project" value="UniProtKB-SubCell"/>
</dbReference>
<name>A0A1V3NF27_9GAMM</name>
<comment type="catalytic activity">
    <reaction evidence="6">
        <text>Endonucleolytic cleavage at apurinic or apyrimidinic sites to products with a 5'-phosphate.</text>
        <dbReference type="EC" id="3.1.21.7"/>
    </reaction>
</comment>
<keyword evidence="6" id="KW-0479">Metal-binding</keyword>
<keyword evidence="3 6" id="KW-0540">Nuclease</keyword>
<feature type="binding site" evidence="6">
    <location>
        <position position="120"/>
    </location>
    <ligand>
        <name>Mg(2+)</name>
        <dbReference type="ChEBI" id="CHEBI:18420"/>
    </ligand>
</feature>
<evidence type="ECO:0000313" key="9">
    <source>
        <dbReference type="Proteomes" id="UP000189462"/>
    </source>
</evidence>
<dbReference type="GO" id="GO:0006281">
    <property type="term" value="P:DNA repair"/>
    <property type="evidence" value="ECO:0007669"/>
    <property type="project" value="UniProtKB-UniRule"/>
</dbReference>
<dbReference type="Gene3D" id="3.30.2170.10">
    <property type="entry name" value="archaeoglobus fulgidus dsm 4304 superfamily"/>
    <property type="match status" value="1"/>
</dbReference>
<keyword evidence="9" id="KW-1185">Reference proteome</keyword>
<comment type="function">
    <text evidence="6">DNA repair enzyme involved in the repair of deaminated bases. Selectively cleaves double-stranded DNA at the second phosphodiester bond 3' to a deoxyinosine leaving behind the intact lesion on the nicked DNA.</text>
</comment>
<dbReference type="NCBIfam" id="NF008629">
    <property type="entry name" value="PRK11617.1"/>
    <property type="match status" value="1"/>
</dbReference>
<dbReference type="GO" id="GO:0016891">
    <property type="term" value="F:RNA endonuclease activity producing 5'-phosphomonoesters, hydrolytic mechanism"/>
    <property type="evidence" value="ECO:0007669"/>
    <property type="project" value="TreeGrafter"/>
</dbReference>
<feature type="binding site" evidence="6">
    <location>
        <position position="52"/>
    </location>
    <ligand>
        <name>Mg(2+)</name>
        <dbReference type="ChEBI" id="CHEBI:18420"/>
    </ligand>
</feature>
<dbReference type="EMBL" id="MVBK01000061">
    <property type="protein sequence ID" value="OOG23533.1"/>
    <property type="molecule type" value="Genomic_DNA"/>
</dbReference>
<feature type="site" description="Interaction with target DNA" evidence="6">
    <location>
        <position position="90"/>
    </location>
</feature>
<dbReference type="GO" id="GO:0043737">
    <property type="term" value="F:deoxyribonuclease V activity"/>
    <property type="evidence" value="ECO:0007669"/>
    <property type="project" value="UniProtKB-UniRule"/>
</dbReference>
<dbReference type="InterPro" id="IPR007581">
    <property type="entry name" value="Endonuclease-V"/>
</dbReference>
<keyword evidence="5 6" id="KW-0378">Hydrolase</keyword>
<comment type="caution">
    <text evidence="8">The sequence shown here is derived from an EMBL/GenBank/DDBJ whole genome shotgun (WGS) entry which is preliminary data.</text>
</comment>
<evidence type="ECO:0000256" key="4">
    <source>
        <dbReference type="ARBA" id="ARBA00022759"/>
    </source>
</evidence>
<organism evidence="8 9">
    <name type="scientific">Thioalkalivibrio denitrificans</name>
    <dbReference type="NCBI Taxonomy" id="108003"/>
    <lineage>
        <taxon>Bacteria</taxon>
        <taxon>Pseudomonadati</taxon>
        <taxon>Pseudomonadota</taxon>
        <taxon>Gammaproteobacteria</taxon>
        <taxon>Chromatiales</taxon>
        <taxon>Ectothiorhodospiraceae</taxon>
        <taxon>Thioalkalivibrio</taxon>
    </lineage>
</organism>
<evidence type="ECO:0000256" key="3">
    <source>
        <dbReference type="ARBA" id="ARBA00022722"/>
    </source>
</evidence>
<dbReference type="PANTHER" id="PTHR28511">
    <property type="entry name" value="ENDONUCLEASE V"/>
    <property type="match status" value="1"/>
</dbReference>
<comment type="cofactor">
    <cofactor evidence="6">
        <name>Mg(2+)</name>
        <dbReference type="ChEBI" id="CHEBI:18420"/>
    </cofactor>
</comment>
<protein>
    <recommendedName>
        <fullName evidence="6">Endonuclease V</fullName>
        <ecNumber evidence="6">3.1.21.7</ecNumber>
    </recommendedName>
    <alternativeName>
        <fullName evidence="6">Deoxyinosine 3'endonuclease</fullName>
    </alternativeName>
    <alternativeName>
        <fullName evidence="6">Deoxyribonuclease V</fullName>
        <shortName evidence="6">DNase V</shortName>
    </alternativeName>
</protein>
<dbReference type="STRING" id="108003.B1C78_10985"/>
<gene>
    <name evidence="6" type="primary">nfi</name>
    <name evidence="8" type="ORF">B1C78_10985</name>
</gene>
<feature type="region of interest" description="Disordered" evidence="7">
    <location>
        <begin position="225"/>
        <end position="244"/>
    </location>
</feature>
<evidence type="ECO:0000256" key="1">
    <source>
        <dbReference type="ARBA" id="ARBA00004496"/>
    </source>
</evidence>
<evidence type="ECO:0000313" key="8">
    <source>
        <dbReference type="EMBL" id="OOG23533.1"/>
    </source>
</evidence>
<evidence type="ECO:0000256" key="6">
    <source>
        <dbReference type="HAMAP-Rule" id="MF_00801"/>
    </source>
</evidence>
<keyword evidence="6" id="KW-0234">DNA repair</keyword>
<keyword evidence="2 6" id="KW-0963">Cytoplasm</keyword>
<comment type="similarity">
    <text evidence="6">Belongs to the endonuclease V family.</text>
</comment>
<accession>A0A1V3NF27</accession>
<dbReference type="EC" id="3.1.21.7" evidence="6"/>
<dbReference type="Proteomes" id="UP000189462">
    <property type="component" value="Unassembled WGS sequence"/>
</dbReference>
<dbReference type="GO" id="GO:0000287">
    <property type="term" value="F:magnesium ion binding"/>
    <property type="evidence" value="ECO:0007669"/>
    <property type="project" value="UniProtKB-UniRule"/>
</dbReference>
<dbReference type="RefSeq" id="WP_077279204.1">
    <property type="nucleotide sequence ID" value="NZ_MVBK01000061.1"/>
</dbReference>
<dbReference type="AlphaFoldDB" id="A0A1V3NF27"/>
<dbReference type="GO" id="GO:0003727">
    <property type="term" value="F:single-stranded RNA binding"/>
    <property type="evidence" value="ECO:0007669"/>
    <property type="project" value="TreeGrafter"/>
</dbReference>
<keyword evidence="6" id="KW-0460">Magnesium</keyword>
<dbReference type="CDD" id="cd06559">
    <property type="entry name" value="Endonuclease_V"/>
    <property type="match status" value="1"/>
</dbReference>
<dbReference type="OrthoDB" id="9790916at2"/>
<sequence>MDNPGSGADLKLRHVHPWDLSPAEARALQMRLAPRVVREDRLGEIRRVAGVDVGFEEGGRITRAVVSVLSWPELAPLEDVVARSPTRFPYVPGLLSFRELPAVLEALEGLSALPDLLFCDGQGIAHPRRFGIAAHLGVLTDLPAIGVGKTRLIGTHEAVPEERGAWRALYDKEEVIGAVLRTRTRVKPVYVSVGHCLSLETAVELVLKAAPRYRLPEPIRRADRLASQSTGRDQVLHGGVCSSP</sequence>
<reference evidence="8 9" key="1">
    <citation type="submission" date="2017-02" db="EMBL/GenBank/DDBJ databases">
        <title>Genomic diversity within the haloalkaliphilic genus Thioalkalivibrio.</title>
        <authorList>
            <person name="Ahn A.-C."/>
            <person name="Meier-Kolthoff J."/>
            <person name="Overmars L."/>
            <person name="Richter M."/>
            <person name="Woyke T."/>
            <person name="Sorokin D.Y."/>
            <person name="Muyzer G."/>
        </authorList>
    </citation>
    <scope>NUCLEOTIDE SEQUENCE [LARGE SCALE GENOMIC DNA]</scope>
    <source>
        <strain evidence="8 9">ALJD</strain>
    </source>
</reference>
<proteinExistence type="inferred from homology"/>
<dbReference type="HAMAP" id="MF_00801">
    <property type="entry name" value="Endonuclease_5"/>
    <property type="match status" value="1"/>
</dbReference>